<organism evidence="4 5">
    <name type="scientific">Catenulispora pinistramenti</name>
    <dbReference type="NCBI Taxonomy" id="2705254"/>
    <lineage>
        <taxon>Bacteria</taxon>
        <taxon>Bacillati</taxon>
        <taxon>Actinomycetota</taxon>
        <taxon>Actinomycetes</taxon>
        <taxon>Catenulisporales</taxon>
        <taxon>Catenulisporaceae</taxon>
        <taxon>Catenulispora</taxon>
    </lineage>
</organism>
<evidence type="ECO:0000256" key="1">
    <source>
        <dbReference type="ARBA" id="ARBA00023002"/>
    </source>
</evidence>
<evidence type="ECO:0000313" key="5">
    <source>
        <dbReference type="Proteomes" id="UP000730482"/>
    </source>
</evidence>
<reference evidence="4 5" key="1">
    <citation type="submission" date="2020-02" db="EMBL/GenBank/DDBJ databases">
        <title>Acidophilic actinobacteria isolated from forest soil.</title>
        <authorList>
            <person name="Golinska P."/>
        </authorList>
    </citation>
    <scope>NUCLEOTIDE SEQUENCE [LARGE SCALE GENOMIC DNA]</scope>
    <source>
        <strain evidence="4 5">NL8</strain>
    </source>
</reference>
<dbReference type="Gene3D" id="3.30.360.10">
    <property type="entry name" value="Dihydrodipicolinate Reductase, domain 2"/>
    <property type="match status" value="1"/>
</dbReference>
<feature type="domain" description="Gfo/Idh/MocA-like oxidoreductase N-terminal" evidence="2">
    <location>
        <begin position="8"/>
        <end position="123"/>
    </location>
</feature>
<dbReference type="Pfam" id="PF22725">
    <property type="entry name" value="GFO_IDH_MocA_C3"/>
    <property type="match status" value="1"/>
</dbReference>
<evidence type="ECO:0000313" key="4">
    <source>
        <dbReference type="EMBL" id="MBS2548563.1"/>
    </source>
</evidence>
<sequence length="352" mass="36996">MHSPPLSHAIVGCGRVAPNHVDAFRALGEGWTLAWACDRDPAVAAGFAAVHGIAEATADYGLVLADPAVTSVSIAVDHAQHAALARRALLAGKHVIVEKPLALSAADAEDLLETARSRGRILTTVSQHRYDPLVVGVREWLKAGLLGRLRFVRASLEASREEVYYSDSYWRGTWRGEGGSALINQGYHCLDVTQAVCGDLTVRAAAASAGDLYSALETEDTIGALLTAGPVPVTLTVTIGSTVTWRTRLEFVGTEGTVELDIDHPARLHRATGNPELERRAAECDQSAVAAEAPGIDYYGISHRRQIADFAAAVATGGAMDVRPEAGVAMVRLLGSLYAAAGLPGPGQIPAS</sequence>
<keyword evidence="1" id="KW-0560">Oxidoreductase</keyword>
<accession>A0ABS5KR83</accession>
<name>A0ABS5KR83_9ACTN</name>
<dbReference type="EMBL" id="JAAFYZ010000051">
    <property type="protein sequence ID" value="MBS2548563.1"/>
    <property type="molecule type" value="Genomic_DNA"/>
</dbReference>
<comment type="caution">
    <text evidence="4">The sequence shown here is derived from an EMBL/GenBank/DDBJ whole genome shotgun (WGS) entry which is preliminary data.</text>
</comment>
<gene>
    <name evidence="4" type="ORF">KGQ19_16980</name>
</gene>
<dbReference type="PANTHER" id="PTHR43818:SF11">
    <property type="entry name" value="BCDNA.GH03377"/>
    <property type="match status" value="1"/>
</dbReference>
<protein>
    <submittedName>
        <fullName evidence="4">Gfo/Idh/MocA family oxidoreductase</fullName>
    </submittedName>
</protein>
<dbReference type="PANTHER" id="PTHR43818">
    <property type="entry name" value="BCDNA.GH03377"/>
    <property type="match status" value="1"/>
</dbReference>
<dbReference type="RefSeq" id="WP_212010138.1">
    <property type="nucleotide sequence ID" value="NZ_JAAFYZ010000051.1"/>
</dbReference>
<keyword evidence="5" id="KW-1185">Reference proteome</keyword>
<dbReference type="SUPFAM" id="SSF55347">
    <property type="entry name" value="Glyceraldehyde-3-phosphate dehydrogenase-like, C-terminal domain"/>
    <property type="match status" value="1"/>
</dbReference>
<dbReference type="InterPro" id="IPR000683">
    <property type="entry name" value="Gfo/Idh/MocA-like_OxRdtase_N"/>
</dbReference>
<dbReference type="InterPro" id="IPR055170">
    <property type="entry name" value="GFO_IDH_MocA-like_dom"/>
</dbReference>
<dbReference type="InterPro" id="IPR050463">
    <property type="entry name" value="Gfo/Idh/MocA_oxidrdct_glycsds"/>
</dbReference>
<dbReference type="Proteomes" id="UP000730482">
    <property type="component" value="Unassembled WGS sequence"/>
</dbReference>
<dbReference type="Pfam" id="PF01408">
    <property type="entry name" value="GFO_IDH_MocA"/>
    <property type="match status" value="1"/>
</dbReference>
<dbReference type="InterPro" id="IPR036291">
    <property type="entry name" value="NAD(P)-bd_dom_sf"/>
</dbReference>
<feature type="domain" description="GFO/IDH/MocA-like oxidoreductase" evidence="3">
    <location>
        <begin position="137"/>
        <end position="259"/>
    </location>
</feature>
<dbReference type="Gene3D" id="3.40.50.720">
    <property type="entry name" value="NAD(P)-binding Rossmann-like Domain"/>
    <property type="match status" value="1"/>
</dbReference>
<proteinExistence type="predicted"/>
<evidence type="ECO:0000259" key="2">
    <source>
        <dbReference type="Pfam" id="PF01408"/>
    </source>
</evidence>
<evidence type="ECO:0000259" key="3">
    <source>
        <dbReference type="Pfam" id="PF22725"/>
    </source>
</evidence>
<dbReference type="SUPFAM" id="SSF51735">
    <property type="entry name" value="NAD(P)-binding Rossmann-fold domains"/>
    <property type="match status" value="1"/>
</dbReference>